<evidence type="ECO:0000256" key="1">
    <source>
        <dbReference type="SAM" id="MobiDB-lite"/>
    </source>
</evidence>
<accession>A0A1Y2K781</accession>
<organism evidence="2 3">
    <name type="scientific">Magnetofaba australis IT-1</name>
    <dbReference type="NCBI Taxonomy" id="1434232"/>
    <lineage>
        <taxon>Bacteria</taxon>
        <taxon>Pseudomonadati</taxon>
        <taxon>Pseudomonadota</taxon>
        <taxon>Magnetococcia</taxon>
        <taxon>Magnetococcales</taxon>
        <taxon>Magnetococcaceae</taxon>
        <taxon>Magnetofaba</taxon>
    </lineage>
</organism>
<dbReference type="Proteomes" id="UP000194003">
    <property type="component" value="Unassembled WGS sequence"/>
</dbReference>
<keyword evidence="3" id="KW-1185">Reference proteome</keyword>
<dbReference type="EMBL" id="LVJN01000016">
    <property type="protein sequence ID" value="OSM06154.1"/>
    <property type="molecule type" value="Genomic_DNA"/>
</dbReference>
<protein>
    <submittedName>
        <fullName evidence="2">Uncharacterized protein</fullName>
    </submittedName>
</protein>
<evidence type="ECO:0000313" key="3">
    <source>
        <dbReference type="Proteomes" id="UP000194003"/>
    </source>
</evidence>
<reference evidence="2 3" key="1">
    <citation type="journal article" date="2016" name="BMC Genomics">
        <title>Combined genomic and structural analyses of a cultured magnetotactic bacterium reveals its niche adaptation to a dynamic environment.</title>
        <authorList>
            <person name="Araujo A.C."/>
            <person name="Morillo V."/>
            <person name="Cypriano J."/>
            <person name="Teixeira L.C."/>
            <person name="Leao P."/>
            <person name="Lyra S."/>
            <person name="Almeida L.G."/>
            <person name="Bazylinski D.A."/>
            <person name="Vasconcellos A.T."/>
            <person name="Abreu F."/>
            <person name="Lins U."/>
        </authorList>
    </citation>
    <scope>NUCLEOTIDE SEQUENCE [LARGE SCALE GENOMIC DNA]</scope>
    <source>
        <strain evidence="2 3">IT-1</strain>
    </source>
</reference>
<feature type="region of interest" description="Disordered" evidence="1">
    <location>
        <begin position="26"/>
        <end position="45"/>
    </location>
</feature>
<comment type="caution">
    <text evidence="2">The sequence shown here is derived from an EMBL/GenBank/DDBJ whole genome shotgun (WGS) entry which is preliminary data.</text>
</comment>
<gene>
    <name evidence="2" type="ORF">MAIT1_01119</name>
</gene>
<name>A0A1Y2K781_9PROT</name>
<sequence>MIHWTDMEDQVMQAVMQAVQSAVSRNGRAHPVLSGKGRGADYSVGGRSIEETVTMRAPERVGRAIEEKVAEALNHMPASGQEQRELVARFSLASSKLGELYV</sequence>
<evidence type="ECO:0000313" key="2">
    <source>
        <dbReference type="EMBL" id="OSM06154.1"/>
    </source>
</evidence>
<dbReference type="AlphaFoldDB" id="A0A1Y2K781"/>
<proteinExistence type="predicted"/>